<feature type="compositionally biased region" description="Basic and acidic residues" evidence="1">
    <location>
        <begin position="1"/>
        <end position="19"/>
    </location>
</feature>
<evidence type="ECO:0000313" key="3">
    <source>
        <dbReference type="EMBL" id="GIQ67996.1"/>
    </source>
</evidence>
<keyword evidence="2" id="KW-1133">Transmembrane helix</keyword>
<dbReference type="EMBL" id="BOVK01000011">
    <property type="protein sequence ID" value="GIQ67996.1"/>
    <property type="molecule type" value="Genomic_DNA"/>
</dbReference>
<proteinExistence type="predicted"/>
<feature type="region of interest" description="Disordered" evidence="1">
    <location>
        <begin position="1"/>
        <end position="24"/>
    </location>
</feature>
<evidence type="ECO:0008006" key="5">
    <source>
        <dbReference type="Google" id="ProtNLM"/>
    </source>
</evidence>
<dbReference type="RefSeq" id="WP_213410614.1">
    <property type="nucleotide sequence ID" value="NZ_BOVK01000011.1"/>
</dbReference>
<protein>
    <recommendedName>
        <fullName evidence="5">DUF4190 domain-containing protein</fullName>
    </recommendedName>
</protein>
<feature type="region of interest" description="Disordered" evidence="1">
    <location>
        <begin position="59"/>
        <end position="116"/>
    </location>
</feature>
<feature type="compositionally biased region" description="Basic and acidic residues" evidence="1">
    <location>
        <begin position="97"/>
        <end position="112"/>
    </location>
</feature>
<dbReference type="AlphaFoldDB" id="A0A8J4H1R6"/>
<evidence type="ECO:0000256" key="2">
    <source>
        <dbReference type="SAM" id="Phobius"/>
    </source>
</evidence>
<name>A0A8J4H1R6_9BACL</name>
<keyword evidence="2" id="KW-0812">Transmembrane</keyword>
<evidence type="ECO:0000313" key="4">
    <source>
        <dbReference type="Proteomes" id="UP000677918"/>
    </source>
</evidence>
<feature type="transmembrane region" description="Helical" evidence="2">
    <location>
        <begin position="123"/>
        <end position="153"/>
    </location>
</feature>
<dbReference type="PANTHER" id="PTHR40040:SF1">
    <property type="entry name" value="MEMBRANE PROTEIN"/>
    <property type="match status" value="1"/>
</dbReference>
<sequence length="182" mass="19690">MDRKQDGHDQELFEPKTNEFDGSVNAVADTGRHTNEFADELDGEYEAEFSPFREAEVNATEAMNPARGSMTGSARQADEEYAAEVAAPAPRVLTNPEEERPQESRTANREQPEQAQQGAGMGWAALILAIASLFLLPQLLGPAAAIVGAIAWTRGSRALGVWSIVIGLISLVSYFILVPLYA</sequence>
<gene>
    <name evidence="3" type="ORF">XYCOK13_08200</name>
</gene>
<evidence type="ECO:0000256" key="1">
    <source>
        <dbReference type="SAM" id="MobiDB-lite"/>
    </source>
</evidence>
<keyword evidence="2" id="KW-0472">Membrane</keyword>
<dbReference type="Proteomes" id="UP000677918">
    <property type="component" value="Unassembled WGS sequence"/>
</dbReference>
<comment type="caution">
    <text evidence="3">The sequence shown here is derived from an EMBL/GenBank/DDBJ whole genome shotgun (WGS) entry which is preliminary data.</text>
</comment>
<dbReference type="InterPro" id="IPR055338">
    <property type="entry name" value="YqfX-like"/>
</dbReference>
<feature type="transmembrane region" description="Helical" evidence="2">
    <location>
        <begin position="159"/>
        <end position="181"/>
    </location>
</feature>
<accession>A0A8J4H1R6</accession>
<organism evidence="3 4">
    <name type="scientific">Xylanibacillus composti</name>
    <dbReference type="NCBI Taxonomy" id="1572762"/>
    <lineage>
        <taxon>Bacteria</taxon>
        <taxon>Bacillati</taxon>
        <taxon>Bacillota</taxon>
        <taxon>Bacilli</taxon>
        <taxon>Bacillales</taxon>
        <taxon>Paenibacillaceae</taxon>
        <taxon>Xylanibacillus</taxon>
    </lineage>
</organism>
<keyword evidence="4" id="KW-1185">Reference proteome</keyword>
<dbReference type="PANTHER" id="PTHR40040">
    <property type="entry name" value="SMALL HYDROPHOBIC PROTEIN-RELATED"/>
    <property type="match status" value="1"/>
</dbReference>
<reference evidence="3" key="1">
    <citation type="submission" date="2021-04" db="EMBL/GenBank/DDBJ databases">
        <title>Draft genome sequence of Xylanibacillus composti strain K13.</title>
        <authorList>
            <person name="Uke A."/>
            <person name="Chhe C."/>
            <person name="Baramee S."/>
            <person name="Kosugi A."/>
        </authorList>
    </citation>
    <scope>NUCLEOTIDE SEQUENCE</scope>
    <source>
        <strain evidence="3">K13</strain>
    </source>
</reference>